<dbReference type="InterPro" id="IPR032675">
    <property type="entry name" value="LRR_dom_sf"/>
</dbReference>
<evidence type="ECO:0000259" key="7">
    <source>
        <dbReference type="PROSITE" id="PS50847"/>
    </source>
</evidence>
<evidence type="ECO:0000256" key="2">
    <source>
        <dbReference type="ARBA" id="ARBA00022525"/>
    </source>
</evidence>
<feature type="compositionally biased region" description="Polar residues" evidence="5">
    <location>
        <begin position="127"/>
        <end position="140"/>
    </location>
</feature>
<dbReference type="SUPFAM" id="SSF52058">
    <property type="entry name" value="L domain-like"/>
    <property type="match status" value="1"/>
</dbReference>
<feature type="compositionally biased region" description="Low complexity" evidence="5">
    <location>
        <begin position="40"/>
        <end position="95"/>
    </location>
</feature>
<gene>
    <name evidence="8" type="ORF">MUDAN_MDHGFNIF_01794</name>
</gene>
<dbReference type="InterPro" id="IPR005046">
    <property type="entry name" value="DUF285"/>
</dbReference>
<organism evidence="8 9">
    <name type="scientific">Lactiplantibacillus mudanjiangensis</name>
    <dbReference type="NCBI Taxonomy" id="1296538"/>
    <lineage>
        <taxon>Bacteria</taxon>
        <taxon>Bacillati</taxon>
        <taxon>Bacillota</taxon>
        <taxon>Bacilli</taxon>
        <taxon>Lactobacillales</taxon>
        <taxon>Lactobacillaceae</taxon>
        <taxon>Lactiplantibacillus</taxon>
    </lineage>
</organism>
<dbReference type="Pfam" id="PF00746">
    <property type="entry name" value="Gram_pos_anchor"/>
    <property type="match status" value="1"/>
</dbReference>
<reference evidence="8 9" key="1">
    <citation type="submission" date="2018-11" db="EMBL/GenBank/DDBJ databases">
        <authorList>
            <person name="Wuyts S."/>
        </authorList>
    </citation>
    <scope>NUCLEOTIDE SEQUENCE [LARGE SCALE GENOMIC DNA]</scope>
    <source>
        <strain evidence="8">Lactobacillus mudanjiangensis AMBF249</strain>
    </source>
</reference>
<dbReference type="InterPro" id="IPR022038">
    <property type="entry name" value="Ig-like_bact"/>
</dbReference>
<evidence type="ECO:0000313" key="8">
    <source>
        <dbReference type="EMBL" id="VDG30243.1"/>
    </source>
</evidence>
<evidence type="ECO:0000313" key="9">
    <source>
        <dbReference type="Proteomes" id="UP000289996"/>
    </source>
</evidence>
<feature type="compositionally biased region" description="Polar residues" evidence="5">
    <location>
        <begin position="173"/>
        <end position="185"/>
    </location>
</feature>
<dbReference type="Pfam" id="PF07523">
    <property type="entry name" value="Big_3"/>
    <property type="match status" value="1"/>
</dbReference>
<evidence type="ECO:0000256" key="4">
    <source>
        <dbReference type="ARBA" id="ARBA00023088"/>
    </source>
</evidence>
<dbReference type="InterPro" id="IPR022263">
    <property type="entry name" value="KxYKxGKxW"/>
</dbReference>
<feature type="chain" id="PRO_5024941636" description="Gram-positive cocci surface proteins LPxTG domain-containing protein" evidence="6">
    <location>
        <begin position="39"/>
        <end position="1313"/>
    </location>
</feature>
<feature type="compositionally biased region" description="Basic and acidic residues" evidence="5">
    <location>
        <begin position="115"/>
        <end position="126"/>
    </location>
</feature>
<dbReference type="NCBIfam" id="TIGR02167">
    <property type="entry name" value="Liste_lipo_26"/>
    <property type="match status" value="2"/>
</dbReference>
<dbReference type="Gene3D" id="2.60.40.10">
    <property type="entry name" value="Immunoglobulins"/>
    <property type="match status" value="6"/>
</dbReference>
<evidence type="ECO:0000256" key="6">
    <source>
        <dbReference type="SAM" id="SignalP"/>
    </source>
</evidence>
<dbReference type="Proteomes" id="UP000289996">
    <property type="component" value="Unassembled WGS sequence"/>
</dbReference>
<dbReference type="NCBIfam" id="TIGR01167">
    <property type="entry name" value="LPXTG_anchor"/>
    <property type="match status" value="1"/>
</dbReference>
<feature type="compositionally biased region" description="Polar residues" evidence="5">
    <location>
        <begin position="194"/>
        <end position="207"/>
    </location>
</feature>
<accession>A0A660E870</accession>
<feature type="compositionally biased region" description="Pro residues" evidence="5">
    <location>
        <begin position="1178"/>
        <end position="1194"/>
    </location>
</feature>
<evidence type="ECO:0000256" key="1">
    <source>
        <dbReference type="ARBA" id="ARBA00022512"/>
    </source>
</evidence>
<keyword evidence="4" id="KW-0572">Peptidoglycan-anchor</keyword>
<evidence type="ECO:0000256" key="5">
    <source>
        <dbReference type="SAM" id="MobiDB-lite"/>
    </source>
</evidence>
<dbReference type="PROSITE" id="PS50847">
    <property type="entry name" value="GRAM_POS_ANCHORING"/>
    <property type="match status" value="1"/>
</dbReference>
<feature type="compositionally biased region" description="Polar residues" evidence="5">
    <location>
        <begin position="149"/>
        <end position="164"/>
    </location>
</feature>
<keyword evidence="3 6" id="KW-0732">Signal</keyword>
<keyword evidence="9" id="KW-1185">Reference proteome</keyword>
<dbReference type="Pfam" id="PF19258">
    <property type="entry name" value="KxYKxGKxW_sig"/>
    <property type="match status" value="1"/>
</dbReference>
<feature type="compositionally biased region" description="Polar residues" evidence="5">
    <location>
        <begin position="96"/>
        <end position="114"/>
    </location>
</feature>
<keyword evidence="2" id="KW-0964">Secreted</keyword>
<feature type="compositionally biased region" description="Polar residues" evidence="5">
    <location>
        <begin position="1223"/>
        <end position="1244"/>
    </location>
</feature>
<dbReference type="Pfam" id="PF03382">
    <property type="entry name" value="DUF285"/>
    <property type="match status" value="2"/>
</dbReference>
<dbReference type="EMBL" id="UYIG01000185">
    <property type="protein sequence ID" value="VDG30243.1"/>
    <property type="molecule type" value="Genomic_DNA"/>
</dbReference>
<dbReference type="Gene3D" id="3.80.10.10">
    <property type="entry name" value="Ribonuclease Inhibitor"/>
    <property type="match status" value="1"/>
</dbReference>
<dbReference type="InterPro" id="IPR019931">
    <property type="entry name" value="LPXTG_anchor"/>
</dbReference>
<feature type="compositionally biased region" description="Pro residues" evidence="5">
    <location>
        <begin position="1200"/>
        <end position="1214"/>
    </location>
</feature>
<dbReference type="InterPro" id="IPR013783">
    <property type="entry name" value="Ig-like_fold"/>
</dbReference>
<evidence type="ECO:0000256" key="3">
    <source>
        <dbReference type="ARBA" id="ARBA00022729"/>
    </source>
</evidence>
<protein>
    <recommendedName>
        <fullName evidence="7">Gram-positive cocci surface proteins LPxTG domain-containing protein</fullName>
    </recommendedName>
</protein>
<proteinExistence type="predicted"/>
<dbReference type="NCBIfam" id="TIGR03715">
    <property type="entry name" value="KxYKxGKxW"/>
    <property type="match status" value="1"/>
</dbReference>
<feature type="region of interest" description="Disordered" evidence="5">
    <location>
        <begin position="39"/>
        <end position="221"/>
    </location>
</feature>
<sequence length="1313" mass="140855">MLKGNQTVHYKMYKKGRVWVFAGIMALTWQVGALSAKADTSTASETPVPETTETTSNTSTTGQTATLKTGTTTTTSPDTTNQSNGTSTDNSTSNQATVTDGKTNQTSVPQADTTNHQENDQKETRSSDQTNQKSDTSTPDVTVDPATESKANSADSTVNSSEKVVTQPKKDSASTSDVSTEQSDASAPKVDEPASSSPTINQTQATPASLAVKSETTPVSKKALLRDDTTVMPAKDYTGYQNVDAANKGVFGTSEWWIDGTVLHIGEGVLADTVFGSNGWNTNIPWVSNSSITSITIDDKVTAAVNSSRLFFNMGISEIKGLDNLDTSQVENMSFMFSNDYNLTDLDLTSWGTKVGSVKNMSYMFQNMGNLTTLKLDNWQTGSLENLGNTFSDLSSLQNLSLASSGAIWNTSHVENMNATFADMTNLVSLDVSGWNVSKVSNFQSMFARTGATQKLQLTIDDWNWKDDDVTDINMSEMFSGSGVTSLDLSDWDMSNVTDSSSMLSETQNLKALSVGSKFKFIGDSSTTPTYVDELSGWLNTGIKQMYTSQELMSLYSQTGDGPAATYQLDRSRLEGMDFSIYQGDQDFDLGLGVNVYDSNGDQIGLYRTSLLTYEGQVDVNTLGEYPIAITYVDDMGQKLKANATVTVVPRVSQAYLTGQNTTIVLGKDNIKESIWKQVTAQVKGVSDDGVTPLSMMTITPDGELGMDGIVCYWVQDNKILGYDETIEGRVYHSAESFSPTDPGTYDLLYAYMTSDNVQLTHRITVKIMNTAAMLKLKSPTIVIGPDAEKNFSSTDYFDSGMDGTGTKALTAEDVTFSGLDNIKFNKPGEYQITANYTDAGGNIIEAEPAMVTVVANDDQLSLKPDVTLVASPTGTFDPMQVIETGKTTLGETMTTENGLTIISNVDPQKAGNYTVTASYKDASGNITNRQTIVTVVDNRSLQTQPVTLTTKQALDETAGILSAKDSAGNDIDPAKLTYDIQNVNTEKAGTYTVNVSYTDDYGNDITGSYEVVVQDSKLAIQTQPFLNLRLGENFDPSQAVLGVTANGENVTNPTITYDSSEVDVTKAGTYQLKVSYQDQYGNSVDEFVPVNISAVSLSLVDPITITQGEQFDMHSLVKSATDALGQTLPASALTYTGTVNTAAVGDYPVTVSYQDQFGNTVSQTLTVTVKAATVTPTPDPDPSTPVDPEPSTPTEPAIPIDPEPTTPAKPTPTDPKTNTTNNQSGSHASSTVTAKHVATPSTGDDQKVKVIPTTNTSAAVPATATSRSVARQQLAKTKAQTLPQTNEQSTSFLAALGLLLSSFTLAFFRKRH</sequence>
<keyword evidence="1" id="KW-0134">Cell wall</keyword>
<feature type="region of interest" description="Disordered" evidence="5">
    <location>
        <begin position="1174"/>
        <end position="1249"/>
    </location>
</feature>
<dbReference type="OrthoDB" id="2253415at2"/>
<feature type="domain" description="Gram-positive cocci surface proteins LPxTG" evidence="7">
    <location>
        <begin position="1283"/>
        <end position="1313"/>
    </location>
</feature>
<dbReference type="InterPro" id="IPR011889">
    <property type="entry name" value="Liste_lipo_26"/>
</dbReference>
<dbReference type="RefSeq" id="WP_130852357.1">
    <property type="nucleotide sequence ID" value="NZ_UYIG01000185.1"/>
</dbReference>
<name>A0A660E870_9LACO</name>
<feature type="signal peptide" evidence="6">
    <location>
        <begin position="1"/>
        <end position="38"/>
    </location>
</feature>